<dbReference type="AlphaFoldDB" id="A0A2R6NKC0"/>
<feature type="region of interest" description="Disordered" evidence="1">
    <location>
        <begin position="51"/>
        <end position="89"/>
    </location>
</feature>
<dbReference type="Proteomes" id="UP000186601">
    <property type="component" value="Unassembled WGS sequence"/>
</dbReference>
<evidence type="ECO:0000313" key="2">
    <source>
        <dbReference type="EMBL" id="PSR72751.1"/>
    </source>
</evidence>
<evidence type="ECO:0000313" key="3">
    <source>
        <dbReference type="Proteomes" id="UP000186601"/>
    </source>
</evidence>
<keyword evidence="3" id="KW-1185">Reference proteome</keyword>
<organism evidence="2 3">
    <name type="scientific">Hermanssonia centrifuga</name>
    <dbReference type="NCBI Taxonomy" id="98765"/>
    <lineage>
        <taxon>Eukaryota</taxon>
        <taxon>Fungi</taxon>
        <taxon>Dikarya</taxon>
        <taxon>Basidiomycota</taxon>
        <taxon>Agaricomycotina</taxon>
        <taxon>Agaricomycetes</taxon>
        <taxon>Polyporales</taxon>
        <taxon>Meruliaceae</taxon>
        <taxon>Hermanssonia</taxon>
    </lineage>
</organism>
<evidence type="ECO:0000256" key="1">
    <source>
        <dbReference type="SAM" id="MobiDB-lite"/>
    </source>
</evidence>
<feature type="non-terminal residue" evidence="2">
    <location>
        <position position="262"/>
    </location>
</feature>
<accession>A0A2R6NKC0</accession>
<gene>
    <name evidence="2" type="ORF">PHLCEN_2v11381</name>
</gene>
<feature type="compositionally biased region" description="Polar residues" evidence="1">
    <location>
        <begin position="53"/>
        <end position="89"/>
    </location>
</feature>
<proteinExistence type="predicted"/>
<reference evidence="2 3" key="1">
    <citation type="submission" date="2018-02" db="EMBL/GenBank/DDBJ databases">
        <title>Genome sequence of the basidiomycete white-rot fungus Phlebia centrifuga.</title>
        <authorList>
            <person name="Granchi Z."/>
            <person name="Peng M."/>
            <person name="de Vries R.P."/>
            <person name="Hilden K."/>
            <person name="Makela M.R."/>
            <person name="Grigoriev I."/>
            <person name="Riley R."/>
        </authorList>
    </citation>
    <scope>NUCLEOTIDE SEQUENCE [LARGE SCALE GENOMIC DNA]</scope>
    <source>
        <strain evidence="2 3">FBCC195</strain>
    </source>
</reference>
<dbReference type="EMBL" id="MLYV02001138">
    <property type="protein sequence ID" value="PSR72751.1"/>
    <property type="molecule type" value="Genomic_DNA"/>
</dbReference>
<sequence>MDVKNKSSPWTFVMKVHLSRKFKRKCAYVRRKVELSTGRAIKDAIEKYDQENADSGTTEASNKGTSESARKNQPTCLNVHDGQSAQCPSTPLRGYHVRLKLSDPQDRPTQIDVSCGGIDLHVCNGQCSCTSGHQTTDPMMPAQGVSQTFNNRAGKAPDTSVLSSSDVESILSKFHSSPLLSRDEGYIVKERSSIITQSTLAEDDTRTETIPMDGEDTEAGTDWDGDSDYQSAYSIELYSVHSEGGPPAERLEHLVMHTGGLF</sequence>
<protein>
    <submittedName>
        <fullName evidence="2">Uncharacterized protein</fullName>
    </submittedName>
</protein>
<name>A0A2R6NKC0_9APHY</name>
<comment type="caution">
    <text evidence="2">The sequence shown here is derived from an EMBL/GenBank/DDBJ whole genome shotgun (WGS) entry which is preliminary data.</text>
</comment>